<keyword evidence="15" id="KW-1185">Reference proteome</keyword>
<dbReference type="EMBL" id="JABFUD020000007">
    <property type="protein sequence ID" value="KAI5077572.1"/>
    <property type="molecule type" value="Genomic_DNA"/>
</dbReference>
<dbReference type="Pfam" id="PF00076">
    <property type="entry name" value="RRM_1"/>
    <property type="match status" value="4"/>
</dbReference>
<dbReference type="InterPro" id="IPR006515">
    <property type="entry name" value="PABP_1234"/>
</dbReference>
<keyword evidence="4 10" id="KW-0963">Cytoplasm</keyword>
<feature type="domain" description="RRM" evidence="12">
    <location>
        <begin position="103"/>
        <end position="179"/>
    </location>
</feature>
<dbReference type="InterPro" id="IPR003954">
    <property type="entry name" value="RRM_euk-type"/>
</dbReference>
<evidence type="ECO:0000256" key="7">
    <source>
        <dbReference type="ARBA" id="ARBA00023242"/>
    </source>
</evidence>
<dbReference type="Proteomes" id="UP000886520">
    <property type="component" value="Chromosome 7"/>
</dbReference>
<comment type="caution">
    <text evidence="14">The sequence shown here is derived from an EMBL/GenBank/DDBJ whole genome shotgun (WGS) entry which is preliminary data.</text>
</comment>
<keyword evidence="6 9" id="KW-0694">RNA-binding</keyword>
<evidence type="ECO:0000256" key="3">
    <source>
        <dbReference type="ARBA" id="ARBA00008557"/>
    </source>
</evidence>
<accession>A0A9D4ZKW1</accession>
<evidence type="ECO:0000256" key="9">
    <source>
        <dbReference type="PROSITE-ProRule" id="PRU00176"/>
    </source>
</evidence>
<dbReference type="AlphaFoldDB" id="A0A9D4ZKW1"/>
<evidence type="ECO:0000256" key="11">
    <source>
        <dbReference type="SAM" id="MobiDB-lite"/>
    </source>
</evidence>
<feature type="domain" description="RRM" evidence="12">
    <location>
        <begin position="296"/>
        <end position="373"/>
    </location>
</feature>
<evidence type="ECO:0000259" key="13">
    <source>
        <dbReference type="PROSITE" id="PS51309"/>
    </source>
</evidence>
<dbReference type="GO" id="GO:0003723">
    <property type="term" value="F:RNA binding"/>
    <property type="evidence" value="ECO:0007669"/>
    <property type="project" value="UniProtKB-UniRule"/>
</dbReference>
<dbReference type="InterPro" id="IPR002004">
    <property type="entry name" value="PABP_HYD_C"/>
</dbReference>
<feature type="domain" description="PABC" evidence="13">
    <location>
        <begin position="519"/>
        <end position="596"/>
    </location>
</feature>
<evidence type="ECO:0000259" key="12">
    <source>
        <dbReference type="PROSITE" id="PS50102"/>
    </source>
</evidence>
<dbReference type="FunFam" id="3.30.70.330:FF:000003">
    <property type="entry name" value="Polyadenylate-binding protein"/>
    <property type="match status" value="1"/>
</dbReference>
<dbReference type="Pfam" id="PF00658">
    <property type="entry name" value="MLLE"/>
    <property type="match status" value="1"/>
</dbReference>
<organism evidence="14 15">
    <name type="scientific">Adiantum capillus-veneris</name>
    <name type="common">Maidenhair fern</name>
    <dbReference type="NCBI Taxonomy" id="13818"/>
    <lineage>
        <taxon>Eukaryota</taxon>
        <taxon>Viridiplantae</taxon>
        <taxon>Streptophyta</taxon>
        <taxon>Embryophyta</taxon>
        <taxon>Tracheophyta</taxon>
        <taxon>Polypodiopsida</taxon>
        <taxon>Polypodiidae</taxon>
        <taxon>Polypodiales</taxon>
        <taxon>Pteridineae</taxon>
        <taxon>Pteridaceae</taxon>
        <taxon>Vittarioideae</taxon>
        <taxon>Adiantum</taxon>
    </lineage>
</organism>
<dbReference type="FunFam" id="3.30.70.330:FF:000500">
    <property type="entry name" value="Polyadenylate-binding protein"/>
    <property type="match status" value="1"/>
</dbReference>
<feature type="region of interest" description="Disordered" evidence="11">
    <location>
        <begin position="478"/>
        <end position="499"/>
    </location>
</feature>
<dbReference type="PROSITE" id="PS50102">
    <property type="entry name" value="RRM"/>
    <property type="match status" value="4"/>
</dbReference>
<dbReference type="OrthoDB" id="19742at2759"/>
<dbReference type="Gene3D" id="1.10.1900.10">
    <property type="entry name" value="c-terminal domain of poly(a) binding protein"/>
    <property type="match status" value="1"/>
</dbReference>
<gene>
    <name evidence="14" type="ORF">GOP47_0007396</name>
</gene>
<dbReference type="Gene3D" id="3.30.70.330">
    <property type="match status" value="4"/>
</dbReference>
<dbReference type="CDD" id="cd12380">
    <property type="entry name" value="RRM3_I_PABPs"/>
    <property type="match status" value="1"/>
</dbReference>
<dbReference type="PANTHER" id="PTHR24012">
    <property type="entry name" value="RNA BINDING PROTEIN"/>
    <property type="match status" value="1"/>
</dbReference>
<dbReference type="CDD" id="cd12381">
    <property type="entry name" value="RRM4_I_PABPs"/>
    <property type="match status" value="1"/>
</dbReference>
<evidence type="ECO:0000313" key="15">
    <source>
        <dbReference type="Proteomes" id="UP000886520"/>
    </source>
</evidence>
<dbReference type="GO" id="GO:0005634">
    <property type="term" value="C:nucleus"/>
    <property type="evidence" value="ECO:0007669"/>
    <property type="project" value="UniProtKB-SubCell"/>
</dbReference>
<comment type="similarity">
    <text evidence="3 10">Belongs to the polyadenylate-binding protein type-1 family.</text>
</comment>
<evidence type="ECO:0000256" key="10">
    <source>
        <dbReference type="RuleBase" id="RU362004"/>
    </source>
</evidence>
<dbReference type="InterPro" id="IPR045305">
    <property type="entry name" value="RRM2_I_PABPs"/>
</dbReference>
<keyword evidence="7" id="KW-0539">Nucleus</keyword>
<dbReference type="InterPro" id="IPR036053">
    <property type="entry name" value="PABP-dom"/>
</dbReference>
<evidence type="ECO:0000256" key="4">
    <source>
        <dbReference type="ARBA" id="ARBA00022490"/>
    </source>
</evidence>
<evidence type="ECO:0000313" key="14">
    <source>
        <dbReference type="EMBL" id="KAI5077572.1"/>
    </source>
</evidence>
<dbReference type="InterPro" id="IPR000504">
    <property type="entry name" value="RRM_dom"/>
</dbReference>
<dbReference type="CDD" id="cd12379">
    <property type="entry name" value="RRM2_I_PABPs"/>
    <property type="match status" value="1"/>
</dbReference>
<dbReference type="SMART" id="SM00517">
    <property type="entry name" value="PolyA"/>
    <property type="match status" value="1"/>
</dbReference>
<feature type="domain" description="RRM" evidence="12">
    <location>
        <begin position="15"/>
        <end position="93"/>
    </location>
</feature>
<dbReference type="InterPro" id="IPR035979">
    <property type="entry name" value="RBD_domain_sf"/>
</dbReference>
<dbReference type="SUPFAM" id="SSF54928">
    <property type="entry name" value="RNA-binding domain, RBD"/>
    <property type="match status" value="2"/>
</dbReference>
<comment type="function">
    <text evidence="8">Binds the poly(A) tail of mRNA. Appears to be an important mediator of the multiple roles of the poly(A) tail in mRNA biogenesis, stability and translation.</text>
</comment>
<feature type="compositionally biased region" description="Polar residues" evidence="11">
    <location>
        <begin position="478"/>
        <end position="493"/>
    </location>
</feature>
<feature type="domain" description="RRM" evidence="12">
    <location>
        <begin position="193"/>
        <end position="270"/>
    </location>
</feature>
<proteinExistence type="inferred from homology"/>
<evidence type="ECO:0000256" key="6">
    <source>
        <dbReference type="ARBA" id="ARBA00022884"/>
    </source>
</evidence>
<name>A0A9D4ZKW1_ADICA</name>
<dbReference type="InterPro" id="IPR012677">
    <property type="entry name" value="Nucleotide-bd_a/b_plait_sf"/>
</dbReference>
<evidence type="ECO:0000256" key="1">
    <source>
        <dbReference type="ARBA" id="ARBA00004123"/>
    </source>
</evidence>
<comment type="subcellular location">
    <subcellularLocation>
        <location evidence="2 10">Cytoplasm</location>
    </subcellularLocation>
    <subcellularLocation>
        <location evidence="1">Nucleus</location>
    </subcellularLocation>
</comment>
<evidence type="ECO:0000256" key="5">
    <source>
        <dbReference type="ARBA" id="ARBA00022737"/>
    </source>
</evidence>
<dbReference type="SUPFAM" id="SSF63570">
    <property type="entry name" value="PABC (PABP) domain"/>
    <property type="match status" value="1"/>
</dbReference>
<evidence type="ECO:0000256" key="8">
    <source>
        <dbReference type="ARBA" id="ARBA00054110"/>
    </source>
</evidence>
<dbReference type="SMART" id="SM00360">
    <property type="entry name" value="RRM"/>
    <property type="match status" value="4"/>
</dbReference>
<keyword evidence="5" id="KW-0677">Repeat</keyword>
<reference evidence="14" key="1">
    <citation type="submission" date="2021-01" db="EMBL/GenBank/DDBJ databases">
        <title>Adiantum capillus-veneris genome.</title>
        <authorList>
            <person name="Fang Y."/>
            <person name="Liao Q."/>
        </authorList>
    </citation>
    <scope>NUCLEOTIDE SEQUENCE</scope>
    <source>
        <strain evidence="14">H3</strain>
        <tissue evidence="14">Leaf</tissue>
    </source>
</reference>
<sequence length="601" mass="67158">MAAMLVGQPVTSSAAALYVGDLEPTVTEAQLYELFTQETPVASVRVCRNSADRRSLGYAYVNFGSVDDALQALEKLNYTELNGKAIRIMWSHRDSTARKSGIGNLFVKNLHESIDNKNLHQIFSPYGKILSCKVAMQDGKSRGHGFVSFEREEDAIAAIEQLNGMTIEDKKVFVGKFVKRSERMLSGADLKYTNLYVKNIDYDITENELEEKFSEFGKITNLIIMRDENDRPKGFGFVNFDNPEDAKRAVDAMNGAQLGSKILFVGRAQKRAEREQLLRREYEEKRLEWIQKFQGSNIYVKNLTDAVDEDTLRSHFSSYGTIMSAKVMRNEKGISKGFGFVCFSSPEEATKAVDESHGFMMFGKPIYVAIAQRKEVRRAQLEQHYAQQVMGPMVPAPMPPLYYATPPGLISTMPQRQGMMYPVGVRPGWRPPLPVGRPGFQPMPILPMVPPGPRQRQQMRNLANGPPQVGSVPMGLLQSQPQRTRQAQKQPSNGWGREQEVSMVNQQAAPGGLATGQADLGEWSSVLAKASPQQQKQMLGERLYPLVQKRQLPLAGKITGMLLEMDNNELLFLLDSEDALASKVEEAEIVLLQHSKSAQEG</sequence>
<dbReference type="SMART" id="SM00361">
    <property type="entry name" value="RRM_1"/>
    <property type="match status" value="3"/>
</dbReference>
<dbReference type="FunFam" id="3.30.70.330:FF:000651">
    <property type="entry name" value="Poly(A) binding protein cytoplasmic 1 like"/>
    <property type="match status" value="1"/>
</dbReference>
<dbReference type="NCBIfam" id="TIGR01628">
    <property type="entry name" value="PABP-1234"/>
    <property type="match status" value="1"/>
</dbReference>
<dbReference type="PROSITE" id="PS51309">
    <property type="entry name" value="PABC"/>
    <property type="match status" value="1"/>
</dbReference>
<evidence type="ECO:0000256" key="2">
    <source>
        <dbReference type="ARBA" id="ARBA00004496"/>
    </source>
</evidence>
<protein>
    <recommendedName>
        <fullName evidence="10">Polyadenylate-binding protein</fullName>
        <shortName evidence="10">PABP</shortName>
    </recommendedName>
</protein>
<dbReference type="GO" id="GO:0005737">
    <property type="term" value="C:cytoplasm"/>
    <property type="evidence" value="ECO:0007669"/>
    <property type="project" value="UniProtKB-SubCell"/>
</dbReference>